<evidence type="ECO:0000313" key="2">
    <source>
        <dbReference type="EMBL" id="VDM67746.1"/>
    </source>
</evidence>
<protein>
    <submittedName>
        <fullName evidence="2">Uncharacterized protein</fullName>
    </submittedName>
</protein>
<keyword evidence="3" id="KW-1185">Reference proteome</keyword>
<accession>A0A3P7IDZ8</accession>
<evidence type="ECO:0000256" key="1">
    <source>
        <dbReference type="SAM" id="MobiDB-lite"/>
    </source>
</evidence>
<feature type="compositionally biased region" description="Basic and acidic residues" evidence="1">
    <location>
        <begin position="569"/>
        <end position="579"/>
    </location>
</feature>
<evidence type="ECO:0000313" key="3">
    <source>
        <dbReference type="Proteomes" id="UP000270094"/>
    </source>
</evidence>
<dbReference type="Proteomes" id="UP000270094">
    <property type="component" value="Unassembled WGS sequence"/>
</dbReference>
<feature type="region of interest" description="Disordered" evidence="1">
    <location>
        <begin position="549"/>
        <end position="579"/>
    </location>
</feature>
<dbReference type="EMBL" id="UYYB01006382">
    <property type="protein sequence ID" value="VDM67746.1"/>
    <property type="molecule type" value="Genomic_DNA"/>
</dbReference>
<feature type="non-terminal residue" evidence="2">
    <location>
        <position position="672"/>
    </location>
</feature>
<name>A0A3P7IDZ8_STRVU</name>
<reference evidence="2 3" key="1">
    <citation type="submission" date="2018-11" db="EMBL/GenBank/DDBJ databases">
        <authorList>
            <consortium name="Pathogen Informatics"/>
        </authorList>
    </citation>
    <scope>NUCLEOTIDE SEQUENCE [LARGE SCALE GENOMIC DNA]</scope>
</reference>
<organism evidence="2 3">
    <name type="scientific">Strongylus vulgaris</name>
    <name type="common">Blood worm</name>
    <dbReference type="NCBI Taxonomy" id="40348"/>
    <lineage>
        <taxon>Eukaryota</taxon>
        <taxon>Metazoa</taxon>
        <taxon>Ecdysozoa</taxon>
        <taxon>Nematoda</taxon>
        <taxon>Chromadorea</taxon>
        <taxon>Rhabditida</taxon>
        <taxon>Rhabditina</taxon>
        <taxon>Rhabditomorpha</taxon>
        <taxon>Strongyloidea</taxon>
        <taxon>Strongylidae</taxon>
        <taxon>Strongylus</taxon>
    </lineage>
</organism>
<sequence length="672" mass="74510">MDERVSVDEDKEYVREVRVTVAAKVEECRSFEEGTRMRELLSDSEGEYPFKDLKDEDALFGRLTKSNSSYSSHSALFLTQLSSTFPLVEASTNQQSADAQSIERSVALGKESFKMPAFDGYWEGNLEGSRARINDVHEMIDAYPVSSAFEANPLSSQDGSHSASKGLLNRSSKGIHFDIEQDALIACDESMVAKSTRRTPTPKESTHDSHLACSNLPFSIDHGQLDQYKFPPEHLERNHQSAAVLTEKQLDTKKTECLAEKTEFAPKNSAHLVGSVAEDEQLIREDLRQTAHLQKIRKNSSTDEHFVMELSKRTITTEPAPEMAEDGSHAREELDVRVAKRSSYGMELSQNLSTSGSSPAAVLTERTPASDLAANREMLPLVYPGAEVIQEKASNEKSFKERAEPNQLTKEELDHIAYVLKVAEESSFGTPALKRVSTFDLREVVGNAHLPIDDVINRVQTVRRSLNGEENSELLPVADPNSTSNRTLSSEGTHFFGWASVGVDDNAFKHSKADFKGNKILPLAEVSSSEQLTEKELEQLSYKELHHSLNIKESANQSTSKITTQQKPSELDHKGKRAFEESSAEADKATHLTQKEPHHIAYIPLAEEFSVAVPGLLEVSLPEKPEGKTDVKPKAVDDAAAELSPEITMASQLTQKELDHIAYVQKLAEESF</sequence>
<feature type="compositionally biased region" description="Polar residues" evidence="1">
    <location>
        <begin position="551"/>
        <end position="568"/>
    </location>
</feature>
<proteinExistence type="predicted"/>
<gene>
    <name evidence="2" type="ORF">SVUK_LOCUS2744</name>
</gene>
<dbReference type="OrthoDB" id="10686667at2759"/>
<dbReference type="AlphaFoldDB" id="A0A3P7IDZ8"/>